<evidence type="ECO:0008006" key="3">
    <source>
        <dbReference type="Google" id="ProtNLM"/>
    </source>
</evidence>
<dbReference type="InterPro" id="IPR011250">
    <property type="entry name" value="OMP/PagP_B-barrel"/>
</dbReference>
<keyword evidence="2" id="KW-1185">Reference proteome</keyword>
<dbReference type="EMBL" id="BAABCA010000006">
    <property type="protein sequence ID" value="GAA4238774.1"/>
    <property type="molecule type" value="Genomic_DNA"/>
</dbReference>
<protein>
    <recommendedName>
        <fullName evidence="3">Outer membrane protein beta-barrel domain-containing protein</fullName>
    </recommendedName>
</protein>
<proteinExistence type="predicted"/>
<dbReference type="Proteomes" id="UP001501496">
    <property type="component" value="Unassembled WGS sequence"/>
</dbReference>
<organism evidence="1 2">
    <name type="scientific">Postechiella marina</name>
    <dbReference type="NCBI Taxonomy" id="943941"/>
    <lineage>
        <taxon>Bacteria</taxon>
        <taxon>Pseudomonadati</taxon>
        <taxon>Bacteroidota</taxon>
        <taxon>Flavobacteriia</taxon>
        <taxon>Flavobacteriales</taxon>
        <taxon>Flavobacteriaceae</taxon>
        <taxon>Postechiella</taxon>
    </lineage>
</organism>
<comment type="caution">
    <text evidence="1">The sequence shown here is derived from an EMBL/GenBank/DDBJ whole genome shotgun (WGS) entry which is preliminary data.</text>
</comment>
<sequence length="130" mass="15127">MRFGVNDGFEGELNYQRYLDISKNFRLESGLAFNLEANNLDYLKFVNTLQYVGDFIGDYKFYLGAGGGFGNYKIDDKNENEFILTGIAGLEWTSSLPILFSVDLRPEYRKNPQFEKDVFYNLGFSIRYQF</sequence>
<reference evidence="2" key="1">
    <citation type="journal article" date="2019" name="Int. J. Syst. Evol. Microbiol.">
        <title>The Global Catalogue of Microorganisms (GCM) 10K type strain sequencing project: providing services to taxonomists for standard genome sequencing and annotation.</title>
        <authorList>
            <consortium name="The Broad Institute Genomics Platform"/>
            <consortium name="The Broad Institute Genome Sequencing Center for Infectious Disease"/>
            <person name="Wu L."/>
            <person name="Ma J."/>
        </authorList>
    </citation>
    <scope>NUCLEOTIDE SEQUENCE [LARGE SCALE GENOMIC DNA]</scope>
    <source>
        <strain evidence="2">JCM 17630</strain>
    </source>
</reference>
<accession>A0ABP8CG55</accession>
<name>A0ABP8CG55_9FLAO</name>
<gene>
    <name evidence="1" type="ORF">GCM10022291_30570</name>
</gene>
<evidence type="ECO:0000313" key="2">
    <source>
        <dbReference type="Proteomes" id="UP001501496"/>
    </source>
</evidence>
<evidence type="ECO:0000313" key="1">
    <source>
        <dbReference type="EMBL" id="GAA4238774.1"/>
    </source>
</evidence>
<dbReference type="SUPFAM" id="SSF56925">
    <property type="entry name" value="OMPA-like"/>
    <property type="match status" value="1"/>
</dbReference>